<dbReference type="EMBL" id="MCFJ01000021">
    <property type="protein sequence ID" value="ORY56962.1"/>
    <property type="molecule type" value="Genomic_DNA"/>
</dbReference>
<dbReference type="Proteomes" id="UP000193689">
    <property type="component" value="Unassembled WGS sequence"/>
</dbReference>
<sequence>MTPANIDLASPATTTSTNRGNKGGRPRDWTFARARRLTRLYLYTNLPLHNILDLLKEDVWQPGKEAANKILNGVLGKDPRWMRPRTVEDQRQRIHCLKNSERAPKKDSRPPQHAIQPHRPASGVYYNSFLNPETDTLDGATITRSAGSSYEKPDDFVLDRDTVNTLYDWNSRFDFVPPSTVPLSHVNLGQLPNSSRTTLSRFFPRGISRQGTAMTTSTDFTTASTRTREAFGAVQEKLQLVSDLTQSDVKDVFRVFKRYTISAEPEAHDSRSAAVFSPSIPTNVQHSTNQFGSIRRQPTSVLVTQKLAGDLVDVNALCQQQCYIPKSAIHDTTACDCQLRGIKLDVVDPFGNTAYHHFAATEGHQDLLIQSFCESFDHSDFLVGARNTAGQTFLHVLHSCWYDEESQLSELLSILKARNFPLYATDVYGRTFFHILGENLTRNPHLLREITRNFDMENLECRDAFGVKPMTGIRRVGTMPSVQEEGQEGLGRLTIPPGDAQARTRIQAQLVKIINDAFAIKPTIEDAQGRNALHCLAEVAFDANLVPQEASRDEITHSPVSKRKLDDNYEPKDSCPLSYRMQYLGTLLEAGVDVNHYNSKGDTVLMAFVSHITDGKYDKDLEAIIKILVKEGANLEARNRNGETALHVAARLGQKRSVKCLIEQGANVYARNGESIGILPVIDRLWRMTEDDHKFNLRLEACRAVLTGQYGDKNTPEQNPTAEQEWAFRPKLPPDSAKSRKS</sequence>
<keyword evidence="2 3" id="KW-0040">ANK repeat</keyword>
<name>A0A1Y2DCG8_9PEZI</name>
<gene>
    <name evidence="5" type="ORF">BCR38DRAFT_414274</name>
</gene>
<dbReference type="Pfam" id="PF12796">
    <property type="entry name" value="Ank_2"/>
    <property type="match status" value="1"/>
</dbReference>
<dbReference type="PROSITE" id="PS50297">
    <property type="entry name" value="ANK_REP_REGION"/>
    <property type="match status" value="1"/>
</dbReference>
<feature type="region of interest" description="Disordered" evidence="4">
    <location>
        <begin position="550"/>
        <end position="571"/>
    </location>
</feature>
<keyword evidence="6" id="KW-1185">Reference proteome</keyword>
<dbReference type="SMART" id="SM00248">
    <property type="entry name" value="ANK"/>
    <property type="match status" value="3"/>
</dbReference>
<evidence type="ECO:0000256" key="3">
    <source>
        <dbReference type="PROSITE-ProRule" id="PRU00023"/>
    </source>
</evidence>
<organism evidence="5 6">
    <name type="scientific">Pseudomassariella vexata</name>
    <dbReference type="NCBI Taxonomy" id="1141098"/>
    <lineage>
        <taxon>Eukaryota</taxon>
        <taxon>Fungi</taxon>
        <taxon>Dikarya</taxon>
        <taxon>Ascomycota</taxon>
        <taxon>Pezizomycotina</taxon>
        <taxon>Sordariomycetes</taxon>
        <taxon>Xylariomycetidae</taxon>
        <taxon>Amphisphaeriales</taxon>
        <taxon>Pseudomassariaceae</taxon>
        <taxon>Pseudomassariella</taxon>
    </lineage>
</organism>
<comment type="caution">
    <text evidence="5">The sequence shown here is derived from an EMBL/GenBank/DDBJ whole genome shotgun (WGS) entry which is preliminary data.</text>
</comment>
<dbReference type="Gene3D" id="1.25.40.20">
    <property type="entry name" value="Ankyrin repeat-containing domain"/>
    <property type="match status" value="3"/>
</dbReference>
<feature type="region of interest" description="Disordered" evidence="4">
    <location>
        <begin position="1"/>
        <end position="27"/>
    </location>
</feature>
<reference evidence="5 6" key="1">
    <citation type="submission" date="2016-07" db="EMBL/GenBank/DDBJ databases">
        <title>Pervasive Adenine N6-methylation of Active Genes in Fungi.</title>
        <authorList>
            <consortium name="DOE Joint Genome Institute"/>
            <person name="Mondo S.J."/>
            <person name="Dannebaum R.O."/>
            <person name="Kuo R.C."/>
            <person name="Labutti K."/>
            <person name="Haridas S."/>
            <person name="Kuo A."/>
            <person name="Salamov A."/>
            <person name="Ahrendt S.R."/>
            <person name="Lipzen A."/>
            <person name="Sullivan W."/>
            <person name="Andreopoulos W.B."/>
            <person name="Clum A."/>
            <person name="Lindquist E."/>
            <person name="Daum C."/>
            <person name="Ramamoorthy G.K."/>
            <person name="Gryganskyi A."/>
            <person name="Culley D."/>
            <person name="Magnuson J.K."/>
            <person name="James T.Y."/>
            <person name="O'Malley M.A."/>
            <person name="Stajich J.E."/>
            <person name="Spatafora J.W."/>
            <person name="Visel A."/>
            <person name="Grigoriev I.V."/>
        </authorList>
    </citation>
    <scope>NUCLEOTIDE SEQUENCE [LARGE SCALE GENOMIC DNA]</scope>
    <source>
        <strain evidence="5 6">CBS 129021</strain>
    </source>
</reference>
<protein>
    <submittedName>
        <fullName evidence="5">Uncharacterized protein</fullName>
    </submittedName>
</protein>
<evidence type="ECO:0000256" key="4">
    <source>
        <dbReference type="SAM" id="MobiDB-lite"/>
    </source>
</evidence>
<dbReference type="PROSITE" id="PS50088">
    <property type="entry name" value="ANK_REPEAT"/>
    <property type="match status" value="1"/>
</dbReference>
<dbReference type="PANTHER" id="PTHR24180:SF45">
    <property type="entry name" value="POLY [ADP-RIBOSE] POLYMERASE TANKYRASE"/>
    <property type="match status" value="1"/>
</dbReference>
<evidence type="ECO:0000313" key="5">
    <source>
        <dbReference type="EMBL" id="ORY56962.1"/>
    </source>
</evidence>
<feature type="region of interest" description="Disordered" evidence="4">
    <location>
        <begin position="710"/>
        <end position="742"/>
    </location>
</feature>
<feature type="compositionally biased region" description="Basic and acidic residues" evidence="4">
    <location>
        <begin position="97"/>
        <end position="110"/>
    </location>
</feature>
<dbReference type="InParanoid" id="A0A1Y2DCG8"/>
<keyword evidence="1" id="KW-0677">Repeat</keyword>
<evidence type="ECO:0000256" key="1">
    <source>
        <dbReference type="ARBA" id="ARBA00022737"/>
    </source>
</evidence>
<feature type="compositionally biased region" description="Polar residues" evidence="4">
    <location>
        <begin position="11"/>
        <end position="20"/>
    </location>
</feature>
<dbReference type="InterPro" id="IPR051637">
    <property type="entry name" value="Ank_repeat_dom-contain_49"/>
</dbReference>
<dbReference type="SUPFAM" id="SSF48403">
    <property type="entry name" value="Ankyrin repeat"/>
    <property type="match status" value="1"/>
</dbReference>
<feature type="region of interest" description="Disordered" evidence="4">
    <location>
        <begin position="97"/>
        <end position="121"/>
    </location>
</feature>
<dbReference type="InterPro" id="IPR002110">
    <property type="entry name" value="Ankyrin_rpt"/>
</dbReference>
<dbReference type="GeneID" id="63775130"/>
<dbReference type="AlphaFoldDB" id="A0A1Y2DCG8"/>
<feature type="repeat" description="ANK" evidence="3">
    <location>
        <begin position="641"/>
        <end position="673"/>
    </location>
</feature>
<accession>A0A1Y2DCG8</accession>
<dbReference type="InterPro" id="IPR036770">
    <property type="entry name" value="Ankyrin_rpt-contain_sf"/>
</dbReference>
<dbReference type="PANTHER" id="PTHR24180">
    <property type="entry name" value="CYCLIN-DEPENDENT KINASE INHIBITOR 2C-RELATED"/>
    <property type="match status" value="1"/>
</dbReference>
<evidence type="ECO:0000256" key="2">
    <source>
        <dbReference type="ARBA" id="ARBA00023043"/>
    </source>
</evidence>
<dbReference type="OrthoDB" id="194358at2759"/>
<proteinExistence type="predicted"/>
<dbReference type="RefSeq" id="XP_040710429.1">
    <property type="nucleotide sequence ID" value="XM_040858918.1"/>
</dbReference>
<evidence type="ECO:0000313" key="6">
    <source>
        <dbReference type="Proteomes" id="UP000193689"/>
    </source>
</evidence>
<dbReference type="STRING" id="1141098.A0A1Y2DCG8"/>